<protein>
    <submittedName>
        <fullName evidence="1">Uncharacterized protein</fullName>
    </submittedName>
</protein>
<name>A0A0K2UAJ6_LEPSM</name>
<dbReference type="AlphaFoldDB" id="A0A0K2UAJ6"/>
<dbReference type="EMBL" id="HACA01017902">
    <property type="protein sequence ID" value="CDW35263.1"/>
    <property type="molecule type" value="Transcribed_RNA"/>
</dbReference>
<feature type="non-terminal residue" evidence="1">
    <location>
        <position position="1"/>
    </location>
</feature>
<proteinExistence type="predicted"/>
<reference evidence="1" key="1">
    <citation type="submission" date="2014-05" db="EMBL/GenBank/DDBJ databases">
        <authorList>
            <person name="Chronopoulou M."/>
        </authorList>
    </citation>
    <scope>NUCLEOTIDE SEQUENCE</scope>
    <source>
        <tissue evidence="1">Whole organism</tissue>
    </source>
</reference>
<evidence type="ECO:0000313" key="1">
    <source>
        <dbReference type="EMBL" id="CDW35263.1"/>
    </source>
</evidence>
<organism evidence="1">
    <name type="scientific">Lepeophtheirus salmonis</name>
    <name type="common">Salmon louse</name>
    <name type="synonym">Caligus salmonis</name>
    <dbReference type="NCBI Taxonomy" id="72036"/>
    <lineage>
        <taxon>Eukaryota</taxon>
        <taxon>Metazoa</taxon>
        <taxon>Ecdysozoa</taxon>
        <taxon>Arthropoda</taxon>
        <taxon>Crustacea</taxon>
        <taxon>Multicrustacea</taxon>
        <taxon>Hexanauplia</taxon>
        <taxon>Copepoda</taxon>
        <taxon>Siphonostomatoida</taxon>
        <taxon>Caligidae</taxon>
        <taxon>Lepeophtheirus</taxon>
    </lineage>
</organism>
<accession>A0A0K2UAJ6</accession>
<sequence length="38" mass="4282">LYSKILPCPHEGRYTRLWFVGSTSFKGGGAYVLCPTFE</sequence>